<dbReference type="KEGG" id="fsy:FsymDg_4461"/>
<dbReference type="EMBL" id="CP002801">
    <property type="protein sequence ID" value="AEH11710.1"/>
    <property type="molecule type" value="Genomic_DNA"/>
</dbReference>
<feature type="compositionally biased region" description="Low complexity" evidence="1">
    <location>
        <begin position="171"/>
        <end position="187"/>
    </location>
</feature>
<protein>
    <submittedName>
        <fullName evidence="2">Uncharacterized protein</fullName>
    </submittedName>
</protein>
<evidence type="ECO:0000313" key="2">
    <source>
        <dbReference type="EMBL" id="AEH11710.1"/>
    </source>
</evidence>
<feature type="region of interest" description="Disordered" evidence="1">
    <location>
        <begin position="100"/>
        <end position="200"/>
    </location>
</feature>
<evidence type="ECO:0000313" key="3">
    <source>
        <dbReference type="Proteomes" id="UP000001549"/>
    </source>
</evidence>
<name>F8B013_9ACTN</name>
<feature type="compositionally biased region" description="Basic residues" evidence="1">
    <location>
        <begin position="190"/>
        <end position="200"/>
    </location>
</feature>
<dbReference type="Proteomes" id="UP000001549">
    <property type="component" value="Chromosome"/>
</dbReference>
<evidence type="ECO:0000256" key="1">
    <source>
        <dbReference type="SAM" id="MobiDB-lite"/>
    </source>
</evidence>
<dbReference type="HOGENOM" id="CLU_1159728_0_0_11"/>
<dbReference type="STRING" id="656024.FsymDg_4461"/>
<organism evidence="2 3">
    <name type="scientific">Candidatus Protofrankia datiscae</name>
    <dbReference type="NCBI Taxonomy" id="2716812"/>
    <lineage>
        <taxon>Bacteria</taxon>
        <taxon>Bacillati</taxon>
        <taxon>Actinomycetota</taxon>
        <taxon>Actinomycetes</taxon>
        <taxon>Frankiales</taxon>
        <taxon>Frankiaceae</taxon>
        <taxon>Protofrankia</taxon>
    </lineage>
</organism>
<sequence length="239" mass="26022">MLLLALGLPPNPGLPPERRSRSRRSGCRPGKSGGSNSLPTKDQMIAILLMRPEASQDAGDLRQPSGSQPFSTVVVRILFWIDNVIQTVIQNQHFTYYSQPKTVHRQSRTAPVGHHPGRPRSPTHAAVPSATRRAPSSTRRGPPATCRATPTGTAPGATSRPRPCRRPDLPTPRAASAPLAPADPADAVGRHRRTRKKRRRNVEEIYSSYSICRRPHAVGGGRRPRALAAFTVPPAFLSM</sequence>
<gene>
    <name evidence="2" type="ordered locus">FsymDg_4461</name>
</gene>
<proteinExistence type="predicted"/>
<keyword evidence="3" id="KW-1185">Reference proteome</keyword>
<dbReference type="AlphaFoldDB" id="F8B013"/>
<accession>F8B013</accession>
<reference evidence="2 3" key="1">
    <citation type="submission" date="2011-05" db="EMBL/GenBank/DDBJ databases">
        <title>Complete sequence of chromosome of Frankia symbiont of Datisca glomerata.</title>
        <authorList>
            <consortium name="US DOE Joint Genome Institute"/>
            <person name="Lucas S."/>
            <person name="Han J."/>
            <person name="Lapidus A."/>
            <person name="Cheng J.-F."/>
            <person name="Goodwin L."/>
            <person name="Pitluck S."/>
            <person name="Peters L."/>
            <person name="Mikhailova N."/>
            <person name="Chertkov O."/>
            <person name="Teshima H."/>
            <person name="Han C."/>
            <person name="Tapia R."/>
            <person name="Land M."/>
            <person name="Hauser L."/>
            <person name="Kyrpides N."/>
            <person name="Ivanova N."/>
            <person name="Pagani I."/>
            <person name="Berry A."/>
            <person name="Pawlowski K."/>
            <person name="Persson T."/>
            <person name="Vanden Heuvel B."/>
            <person name="Benson D."/>
            <person name="Woyke T."/>
        </authorList>
    </citation>
    <scope>NUCLEOTIDE SEQUENCE [LARGE SCALE GENOMIC DNA]</scope>
    <source>
        <strain evidence="3">4085684</strain>
    </source>
</reference>
<feature type="compositionally biased region" description="Low complexity" evidence="1">
    <location>
        <begin position="128"/>
        <end position="158"/>
    </location>
</feature>
<feature type="region of interest" description="Disordered" evidence="1">
    <location>
        <begin position="6"/>
        <end position="41"/>
    </location>
</feature>